<reference evidence="4 5" key="1">
    <citation type="submission" date="2024-07" db="EMBL/GenBank/DDBJ databases">
        <title>Section-level genome sequencing and comparative genomics of Aspergillus sections Usti and Cavernicolus.</title>
        <authorList>
            <consortium name="Lawrence Berkeley National Laboratory"/>
            <person name="Nybo J.L."/>
            <person name="Vesth T.C."/>
            <person name="Theobald S."/>
            <person name="Frisvad J.C."/>
            <person name="Larsen T.O."/>
            <person name="Kjaerboelling I."/>
            <person name="Rothschild-Mancinelli K."/>
            <person name="Lyhne E.K."/>
            <person name="Kogle M.E."/>
            <person name="Barry K."/>
            <person name="Clum A."/>
            <person name="Na H."/>
            <person name="Ledsgaard L."/>
            <person name="Lin J."/>
            <person name="Lipzen A."/>
            <person name="Kuo A."/>
            <person name="Riley R."/>
            <person name="Mondo S."/>
            <person name="Labutti K."/>
            <person name="Haridas S."/>
            <person name="Pangalinan J."/>
            <person name="Salamov A.A."/>
            <person name="Simmons B.A."/>
            <person name="Magnuson J.K."/>
            <person name="Chen J."/>
            <person name="Drula E."/>
            <person name="Henrissat B."/>
            <person name="Wiebenga A."/>
            <person name="Lubbers R.J."/>
            <person name="Gomes A.C."/>
            <person name="Makela M.R."/>
            <person name="Stajich J."/>
            <person name="Grigoriev I.V."/>
            <person name="Mortensen U.H."/>
            <person name="De Vries R.P."/>
            <person name="Baker S.E."/>
            <person name="Andersen M.R."/>
        </authorList>
    </citation>
    <scope>NUCLEOTIDE SEQUENCE [LARGE SCALE GENOMIC DNA]</scope>
    <source>
        <strain evidence="4 5">CBS 123904</strain>
    </source>
</reference>
<name>A0ABR4K6Y9_9EURO</name>
<dbReference type="Pfam" id="PF12796">
    <property type="entry name" value="Ank_2"/>
    <property type="match status" value="3"/>
</dbReference>
<keyword evidence="5" id="KW-1185">Reference proteome</keyword>
<dbReference type="SMART" id="SM00248">
    <property type="entry name" value="ANK"/>
    <property type="match status" value="9"/>
</dbReference>
<evidence type="ECO:0000313" key="4">
    <source>
        <dbReference type="EMBL" id="KAL2847787.1"/>
    </source>
</evidence>
<dbReference type="InterPro" id="IPR002110">
    <property type="entry name" value="Ankyrin_rpt"/>
</dbReference>
<feature type="repeat" description="ANK" evidence="3">
    <location>
        <begin position="275"/>
        <end position="307"/>
    </location>
</feature>
<dbReference type="PROSITE" id="PS50088">
    <property type="entry name" value="ANK_REPEAT"/>
    <property type="match status" value="5"/>
</dbReference>
<dbReference type="Gene3D" id="1.25.40.20">
    <property type="entry name" value="Ankyrin repeat-containing domain"/>
    <property type="match status" value="4"/>
</dbReference>
<comment type="caution">
    <text evidence="4">The sequence shown here is derived from an EMBL/GenBank/DDBJ whole genome shotgun (WGS) entry which is preliminary data.</text>
</comment>
<organism evidence="4 5">
    <name type="scientific">Aspergillus pseudoustus</name>
    <dbReference type="NCBI Taxonomy" id="1810923"/>
    <lineage>
        <taxon>Eukaryota</taxon>
        <taxon>Fungi</taxon>
        <taxon>Dikarya</taxon>
        <taxon>Ascomycota</taxon>
        <taxon>Pezizomycotina</taxon>
        <taxon>Eurotiomycetes</taxon>
        <taxon>Eurotiomycetidae</taxon>
        <taxon>Eurotiales</taxon>
        <taxon>Aspergillaceae</taxon>
        <taxon>Aspergillus</taxon>
        <taxon>Aspergillus subgen. Nidulantes</taxon>
    </lineage>
</organism>
<proteinExistence type="predicted"/>
<dbReference type="PANTHER" id="PTHR24198">
    <property type="entry name" value="ANKYRIN REPEAT AND PROTEIN KINASE DOMAIN-CONTAINING PROTEIN"/>
    <property type="match status" value="1"/>
</dbReference>
<dbReference type="SUPFAM" id="SSF48403">
    <property type="entry name" value="Ankyrin repeat"/>
    <property type="match status" value="2"/>
</dbReference>
<accession>A0ABR4K6Y9</accession>
<feature type="repeat" description="ANK" evidence="3">
    <location>
        <begin position="502"/>
        <end position="540"/>
    </location>
</feature>
<dbReference type="PRINTS" id="PR01415">
    <property type="entry name" value="ANKYRIN"/>
</dbReference>
<dbReference type="PROSITE" id="PS50297">
    <property type="entry name" value="ANK_REP_REGION"/>
    <property type="match status" value="4"/>
</dbReference>
<dbReference type="SUPFAM" id="SSF81383">
    <property type="entry name" value="F-box domain"/>
    <property type="match status" value="1"/>
</dbReference>
<dbReference type="EMBL" id="JBFXLU010000054">
    <property type="protein sequence ID" value="KAL2847787.1"/>
    <property type="molecule type" value="Genomic_DNA"/>
</dbReference>
<dbReference type="Pfam" id="PF00023">
    <property type="entry name" value="Ank"/>
    <property type="match status" value="1"/>
</dbReference>
<gene>
    <name evidence="4" type="ORF">BJY01DRAFT_246688</name>
</gene>
<evidence type="ECO:0000256" key="1">
    <source>
        <dbReference type="ARBA" id="ARBA00022737"/>
    </source>
</evidence>
<keyword evidence="1" id="KW-0677">Repeat</keyword>
<feature type="repeat" description="ANK" evidence="3">
    <location>
        <begin position="189"/>
        <end position="218"/>
    </location>
</feature>
<dbReference type="Proteomes" id="UP001610446">
    <property type="component" value="Unassembled WGS sequence"/>
</dbReference>
<feature type="repeat" description="ANK" evidence="3">
    <location>
        <begin position="116"/>
        <end position="143"/>
    </location>
</feature>
<dbReference type="InterPro" id="IPR036047">
    <property type="entry name" value="F-box-like_dom_sf"/>
</dbReference>
<feature type="repeat" description="ANK" evidence="3">
    <location>
        <begin position="83"/>
        <end position="115"/>
    </location>
</feature>
<evidence type="ECO:0000313" key="5">
    <source>
        <dbReference type="Proteomes" id="UP001610446"/>
    </source>
</evidence>
<keyword evidence="2 3" id="KW-0040">ANK repeat</keyword>
<sequence>MARTFASLPGELILEICDLLPLGDLTRFVRTCKFLAGLGASRIYRLLFSEKIDVGGIKALRSQRGLDYAAVNADRILAGRDDEEQTILHYIAEADNPDLLAVFIKHGADLDVKNETGWTPLHYALKNGSDEIVRKLLDAGADVLAPAGTLPTIGLPSNDITTATVQRLIAAFQTAGGDISAPGPEGVWTALHYASRQGQHQVVQTLIDHGASVFAPNSLGYVPLIVAIRWGKVESTRVLLEAMVRDSQGYDINAPIPAIKNIGHYYARTGMRHLPGGTILHFAVCTGHEGIVQLLLEHGADPRAEDNPINARPQTPFDMAVSSKSLEIVKLILQMDDPPKFWKSNGAFETGMYAAVRWPTPELVQLLVDLYKQGRIQLDLDQAIAPTFSICRDYNDQPSAQRANDCIKTLADAGMNLNDQYKHGVTLLHHLCAPSPESHLQKKLDLMDYLLDAGADWTLCAYRGDTVLHRLARIAHLGFDGIMRKILRMESGREAIHTVNNDGNTVLHLYLHSSDLSNLDRAEMVRMLVKAGCDLNVLNYNGHAVAHNVLFPMVSPKEVDLFEELGIDLSLLDSEGKPLLHYALVAQNVTDNEKEAVARHLVGKGAAHHAGCDKCEAFIGRPYNENPPKSS</sequence>
<evidence type="ECO:0000256" key="2">
    <source>
        <dbReference type="ARBA" id="ARBA00023043"/>
    </source>
</evidence>
<dbReference type="PANTHER" id="PTHR24198:SF165">
    <property type="entry name" value="ANKYRIN REPEAT-CONTAINING PROTEIN-RELATED"/>
    <property type="match status" value="1"/>
</dbReference>
<evidence type="ECO:0000256" key="3">
    <source>
        <dbReference type="PROSITE-ProRule" id="PRU00023"/>
    </source>
</evidence>
<dbReference type="InterPro" id="IPR036770">
    <property type="entry name" value="Ankyrin_rpt-contain_sf"/>
</dbReference>
<protein>
    <submittedName>
        <fullName evidence="4">Ankyrin repeat-containing domain protein</fullName>
    </submittedName>
</protein>